<evidence type="ECO:0000313" key="2">
    <source>
        <dbReference type="Proteomes" id="UP001500212"/>
    </source>
</evidence>
<dbReference type="Proteomes" id="UP001500212">
    <property type="component" value="Unassembled WGS sequence"/>
</dbReference>
<name>A0ABP8TU52_9ACTN</name>
<organism evidence="1 2">
    <name type="scientific">Actinoallomurus liliacearum</name>
    <dbReference type="NCBI Taxonomy" id="1080073"/>
    <lineage>
        <taxon>Bacteria</taxon>
        <taxon>Bacillati</taxon>
        <taxon>Actinomycetota</taxon>
        <taxon>Actinomycetes</taxon>
        <taxon>Streptosporangiales</taxon>
        <taxon>Thermomonosporaceae</taxon>
        <taxon>Actinoallomurus</taxon>
    </lineage>
</organism>
<keyword evidence="2" id="KW-1185">Reference proteome</keyword>
<sequence>MVDRPPPDAIARLRRSVDRFYAALRSSPYGGVSCLADLAWLKVLIEKYPGEARRMVDDTNGESRDR</sequence>
<reference evidence="2" key="1">
    <citation type="journal article" date="2019" name="Int. J. Syst. Evol. Microbiol.">
        <title>The Global Catalogue of Microorganisms (GCM) 10K type strain sequencing project: providing services to taxonomists for standard genome sequencing and annotation.</title>
        <authorList>
            <consortium name="The Broad Institute Genomics Platform"/>
            <consortium name="The Broad Institute Genome Sequencing Center for Infectious Disease"/>
            <person name="Wu L."/>
            <person name="Ma J."/>
        </authorList>
    </citation>
    <scope>NUCLEOTIDE SEQUENCE [LARGE SCALE GENOMIC DNA]</scope>
    <source>
        <strain evidence="2">JCM 17938</strain>
    </source>
</reference>
<accession>A0ABP8TU52</accession>
<evidence type="ECO:0000313" key="1">
    <source>
        <dbReference type="EMBL" id="GAA4616433.1"/>
    </source>
</evidence>
<dbReference type="EMBL" id="BAABHJ010000032">
    <property type="protein sequence ID" value="GAA4616433.1"/>
    <property type="molecule type" value="Genomic_DNA"/>
</dbReference>
<gene>
    <name evidence="1" type="ORF">GCM10023195_73110</name>
</gene>
<comment type="caution">
    <text evidence="1">The sequence shown here is derived from an EMBL/GenBank/DDBJ whole genome shotgun (WGS) entry which is preliminary data.</text>
</comment>
<proteinExistence type="predicted"/>
<protein>
    <submittedName>
        <fullName evidence="1">Uncharacterized protein</fullName>
    </submittedName>
</protein>